<dbReference type="SUPFAM" id="SSF51126">
    <property type="entry name" value="Pectin lyase-like"/>
    <property type="match status" value="1"/>
</dbReference>
<evidence type="ECO:0000256" key="2">
    <source>
        <dbReference type="ARBA" id="ARBA00004442"/>
    </source>
</evidence>
<evidence type="ECO:0000256" key="5">
    <source>
        <dbReference type="ARBA" id="ARBA00022729"/>
    </source>
</evidence>
<keyword evidence="7" id="KW-0472">Membrane</keyword>
<evidence type="ECO:0000256" key="7">
    <source>
        <dbReference type="ARBA" id="ARBA00023136"/>
    </source>
</evidence>
<evidence type="ECO:0000256" key="8">
    <source>
        <dbReference type="ARBA" id="ARBA00023157"/>
    </source>
</evidence>
<dbReference type="InParanoid" id="A0A152A8E6"/>
<feature type="region of interest" description="Disordered" evidence="10">
    <location>
        <begin position="190"/>
        <end position="209"/>
    </location>
</feature>
<evidence type="ECO:0000256" key="6">
    <source>
        <dbReference type="ARBA" id="ARBA00022852"/>
    </source>
</evidence>
<dbReference type="EMBL" id="LODT01000004">
    <property type="protein sequence ID" value="KYR02492.1"/>
    <property type="molecule type" value="Genomic_DNA"/>
</dbReference>
<accession>A0A152A8E6</accession>
<evidence type="ECO:0000256" key="10">
    <source>
        <dbReference type="SAM" id="MobiDB-lite"/>
    </source>
</evidence>
<dbReference type="GO" id="GO:0031640">
    <property type="term" value="P:killing of cells of another organism"/>
    <property type="evidence" value="ECO:0007669"/>
    <property type="project" value="UniProtKB-KW"/>
</dbReference>
<evidence type="ECO:0000313" key="13">
    <source>
        <dbReference type="Proteomes" id="UP000076078"/>
    </source>
</evidence>
<evidence type="ECO:0000256" key="9">
    <source>
        <dbReference type="ARBA" id="ARBA00023237"/>
    </source>
</evidence>
<evidence type="ECO:0000256" key="3">
    <source>
        <dbReference type="ARBA" id="ARBA00004613"/>
    </source>
</evidence>
<dbReference type="InterPro" id="IPR020864">
    <property type="entry name" value="MACPF"/>
</dbReference>
<keyword evidence="13" id="KW-1185">Reference proteome</keyword>
<dbReference type="InterPro" id="IPR011050">
    <property type="entry name" value="Pectin_lyase_fold/virulence"/>
</dbReference>
<dbReference type="PANTHER" id="PTHR45742">
    <property type="entry name" value="COMPLEMENT COMPONENT C6"/>
    <property type="match status" value="1"/>
</dbReference>
<reference evidence="12 13" key="1">
    <citation type="submission" date="2015-12" db="EMBL/GenBank/DDBJ databases">
        <title>Dictyostelia acquired genes for synthesis and detection of signals that induce cell-type specialization by lateral gene transfer from prokaryotes.</title>
        <authorList>
            <person name="Gloeckner G."/>
            <person name="Schaap P."/>
        </authorList>
    </citation>
    <scope>NUCLEOTIDE SEQUENCE [LARGE SCALE GENOMIC DNA]</scope>
    <source>
        <strain evidence="12 13">TK</strain>
    </source>
</reference>
<keyword evidence="6" id="KW-0204">Cytolysis</keyword>
<feature type="domain" description="MACPF" evidence="11">
    <location>
        <begin position="454"/>
        <end position="791"/>
    </location>
</feature>
<keyword evidence="8" id="KW-1015">Disulfide bond</keyword>
<protein>
    <recommendedName>
        <fullName evidence="11">MACPF domain-containing protein</fullName>
    </recommendedName>
</protein>
<comment type="caution">
    <text evidence="12">The sequence shown here is derived from an EMBL/GenBank/DDBJ whole genome shotgun (WGS) entry which is preliminary data.</text>
</comment>
<evidence type="ECO:0000256" key="4">
    <source>
        <dbReference type="ARBA" id="ARBA00022525"/>
    </source>
</evidence>
<keyword evidence="9" id="KW-0998">Cell outer membrane</keyword>
<keyword evidence="4" id="KW-0964">Secreted</keyword>
<keyword evidence="5" id="KW-0732">Signal</keyword>
<proteinExistence type="predicted"/>
<dbReference type="InterPro" id="IPR003368">
    <property type="entry name" value="POMP_repeat"/>
</dbReference>
<sequence length="1170" mass="131023">MVFNSTTKLFRSTNGFQNTIIDCENNTFAFYVVNSKVTFDGITIKNCKSIYGGAIRSQDSTLALKNMNFESNSAMYGGAIYSSSKQITINASTFKGNYAIKSGGALYAYYATVQIQNGTKFQCNALTGPYGGRNEIYCDKSKISVDDSIQIQNLGFTCSKTCSVYRTSSPSKSLCFNVASNTGCLPTGGNGNNSTDPTDPNSGQTCSSFENPGPSKVVIDGVCNPLYENCLNNPADCKSCYFSGVYLQSNNNGTVDYEVYPTLNIKNFNDIILDSKTYTGAVKSYLKVDETGYYSFTTIGNNIGVKMTLNRQIIVNSYFQQTFSNSTDSFYLEKDKIQTLYAEIVVSDLTRPISLSVIVKFPSNPSKELQPFFYSRNICGDGIYDSEEELTCPSDKEYSNKIIGQSGKETCQSSDPNMDFSKCYSVLTKTCPTRQVADGFMSPGFFYTQDDMLGNLIANQFIWHLPGSEHMSFAIDITDGQEAKAPLFYFSYCDSKATRLVEDVYRASTYDLPDELFGKALPECKFSTETKFHSDTQSMSSEMQEKTTRQYALSVGGGTAFISGEASVSFQNEKTVEKARSMKKSVSETFITTSLYCTTSVIELNDNKYSFHPLFLENLSKARNINQMILVIEKYGTHFYKKAVMGGRLSTVAVATMTSSEQSERDAWQESTARSFSASISAPVFKASVEVSETTDSTLDTNSQQTMQDESTRSTVITYGGPLGAYGPTSGYENSNFQKWSQGVDLAPIPVDYDLAPIRSIINKNWKVGNSTMLVLELWEKAEIEYYRRKMRTSGLGDSNQFAHSLYVNFNTNAVDKEFLPILDIEWIYKSPISQVREVVKETIILPMIFVDADGNIVEFADVLQNTYRESQVNMNYKGRTSNMEDTTNFNGFPGLEEDDWTTCSGWDTKDKHWCFKFSYLNTEINAIKENVLHVFHFNAPNFFELHDSTAGNPKFTLHNMAAVVGDVKLISWANGEGVILNNIGGLVSNSNGYATVHYTRYYSKLPIKFWQDRYLGNSGSDQEDIFNDCLEGRTFDKYCWGNYSGDGNHGNLLICCIQTITKQTYGTLVRDYEKFVYKIGNGQLTHYYTVKQDDNTNKFWGDFVTSSPSNTIQTAHEIVFGSKTLLNWALMFEASNGWKRSIKVWNSAWDITYYDANSQSYSIPSIYIK</sequence>
<dbReference type="GO" id="GO:0005576">
    <property type="term" value="C:extracellular region"/>
    <property type="evidence" value="ECO:0007669"/>
    <property type="project" value="UniProtKB-SubCell"/>
</dbReference>
<dbReference type="PROSITE" id="PS51412">
    <property type="entry name" value="MACPF_2"/>
    <property type="match status" value="1"/>
</dbReference>
<evidence type="ECO:0000256" key="1">
    <source>
        <dbReference type="ARBA" id="ARBA00004196"/>
    </source>
</evidence>
<dbReference type="PANTHER" id="PTHR45742:SF8">
    <property type="entry name" value="FLOCCULATION PROTEIN FLO11"/>
    <property type="match status" value="1"/>
</dbReference>
<dbReference type="AlphaFoldDB" id="A0A152A8E6"/>
<dbReference type="Proteomes" id="UP000076078">
    <property type="component" value="Unassembled WGS sequence"/>
</dbReference>
<dbReference type="Pfam" id="PF01823">
    <property type="entry name" value="MACPF"/>
    <property type="match status" value="1"/>
</dbReference>
<feature type="compositionally biased region" description="Polar residues" evidence="10">
    <location>
        <begin position="192"/>
        <end position="209"/>
    </location>
</feature>
<dbReference type="SMART" id="SM00457">
    <property type="entry name" value="MACPF"/>
    <property type="match status" value="1"/>
</dbReference>
<evidence type="ECO:0000259" key="11">
    <source>
        <dbReference type="PROSITE" id="PS51412"/>
    </source>
</evidence>
<comment type="subcellular location">
    <subcellularLocation>
        <location evidence="1">Cell envelope</location>
    </subcellularLocation>
    <subcellularLocation>
        <location evidence="2">Cell outer membrane</location>
    </subcellularLocation>
    <subcellularLocation>
        <location evidence="3">Secreted</location>
    </subcellularLocation>
</comment>
<dbReference type="Pfam" id="PF02415">
    <property type="entry name" value="Chlam_PMP"/>
    <property type="match status" value="1"/>
</dbReference>
<gene>
    <name evidence="12" type="ORF">DLAC_01336</name>
</gene>
<name>A0A152A8E6_TIELA</name>
<organism evidence="12 13">
    <name type="scientific">Tieghemostelium lacteum</name>
    <name type="common">Slime mold</name>
    <name type="synonym">Dictyostelium lacteum</name>
    <dbReference type="NCBI Taxonomy" id="361077"/>
    <lineage>
        <taxon>Eukaryota</taxon>
        <taxon>Amoebozoa</taxon>
        <taxon>Evosea</taxon>
        <taxon>Eumycetozoa</taxon>
        <taxon>Dictyostelia</taxon>
        <taxon>Dictyosteliales</taxon>
        <taxon>Raperosteliaceae</taxon>
        <taxon>Tieghemostelium</taxon>
    </lineage>
</organism>
<evidence type="ECO:0000313" key="12">
    <source>
        <dbReference type="EMBL" id="KYR02492.1"/>
    </source>
</evidence>
<dbReference type="OrthoDB" id="21110at2759"/>
<dbReference type="NCBIfam" id="TIGR01376">
    <property type="entry name" value="POMP_repeat"/>
    <property type="match status" value="1"/>
</dbReference>